<feature type="domain" description="Antirepressor protein C-terminal" evidence="2">
    <location>
        <begin position="217"/>
        <end position="305"/>
    </location>
</feature>
<reference evidence="3 4" key="1">
    <citation type="submission" date="2014-03" db="EMBL/GenBank/DDBJ databases">
        <title>The Complete Genome Sequence of Bacillus bombyseptieus.</title>
        <authorList>
            <person name="Cheng T."/>
            <person name="Lin P."/>
            <person name="Jin S."/>
            <person name="Wu Y."/>
            <person name="Fu B."/>
            <person name="Long R."/>
            <person name="Liu D."/>
            <person name="Guo Y."/>
            <person name="Peng L."/>
            <person name="Xia Q."/>
        </authorList>
    </citation>
    <scope>NUCLEOTIDE SEQUENCE [LARGE SCALE GENOMIC DNA]</scope>
    <source>
        <strain evidence="4">wang</strain>
    </source>
</reference>
<proteinExistence type="predicted"/>
<dbReference type="GO" id="GO:0003677">
    <property type="term" value="F:DNA binding"/>
    <property type="evidence" value="ECO:0007669"/>
    <property type="project" value="InterPro"/>
</dbReference>
<dbReference type="EMBL" id="CP007512">
    <property type="protein sequence ID" value="AHX20193.1"/>
    <property type="molecule type" value="Genomic_DNA"/>
</dbReference>
<name>A0A9W3KWL7_9BACI</name>
<dbReference type="KEGG" id="bby:CY96_19985"/>
<evidence type="ECO:0000313" key="4">
    <source>
        <dbReference type="Proteomes" id="UP000031778"/>
    </source>
</evidence>
<keyword evidence="4" id="KW-1185">Reference proteome</keyword>
<dbReference type="RefSeq" id="WP_044584841.1">
    <property type="nucleotide sequence ID" value="NZ_CP007512.1"/>
</dbReference>
<evidence type="ECO:0000259" key="2">
    <source>
        <dbReference type="Pfam" id="PF03374"/>
    </source>
</evidence>
<feature type="coiled-coil region" evidence="1">
    <location>
        <begin position="187"/>
        <end position="214"/>
    </location>
</feature>
<dbReference type="Proteomes" id="UP000031778">
    <property type="component" value="Chromosome"/>
</dbReference>
<evidence type="ECO:0000256" key="1">
    <source>
        <dbReference type="SAM" id="Coils"/>
    </source>
</evidence>
<dbReference type="InterPro" id="IPR005039">
    <property type="entry name" value="Ant_C"/>
</dbReference>
<keyword evidence="1" id="KW-0175">Coiled coil</keyword>
<dbReference type="Pfam" id="PF03374">
    <property type="entry name" value="ANT"/>
    <property type="match status" value="1"/>
</dbReference>
<gene>
    <name evidence="3" type="ORF">CY96_19985</name>
</gene>
<accession>A0A9W3KWL7</accession>
<sequence>MKELELVMNKGAVAGRIDELIESKAQRDELAGRIGVLEKVKGLLLLPNTEFALSRQVAEFYEVPYEAINTIVKRYREELVSDGMQYMTFPQIRELVTVQNEPLHKMGVSYRGCNMFNRRSILRIGMLLKHSEVAKEVRTQLLNIEEKAGGDVKVAEINNELELQMELAGALMSGDVQGVALVNAKIIEYKNRHIAEVEAKLNEVKEERDSLGEKVTEFIESDEVYSFGDVAVGIDGMSAQALRKFLQEYGVLGHKSRGDVYRPIGKYRDMGWFSIQTRVAKWSGVPFTNTYITTKGRMEIAEFYKKMQAKEMIA</sequence>
<dbReference type="AlphaFoldDB" id="A0A9W3KWL7"/>
<protein>
    <recommendedName>
        <fullName evidence="2">Antirepressor protein C-terminal domain-containing protein</fullName>
    </recommendedName>
</protein>
<organism evidence="3 4">
    <name type="scientific">Bacillus bombysepticus str. Wang</name>
    <dbReference type="NCBI Taxonomy" id="1330043"/>
    <lineage>
        <taxon>Bacteria</taxon>
        <taxon>Bacillati</taxon>
        <taxon>Bacillota</taxon>
        <taxon>Bacilli</taxon>
        <taxon>Bacillales</taxon>
        <taxon>Bacillaceae</taxon>
        <taxon>Bacillus</taxon>
        <taxon>Bacillus cereus group</taxon>
    </lineage>
</organism>
<evidence type="ECO:0000313" key="3">
    <source>
        <dbReference type="EMBL" id="AHX20193.1"/>
    </source>
</evidence>